<evidence type="ECO:0000256" key="6">
    <source>
        <dbReference type="ARBA" id="ARBA00022989"/>
    </source>
</evidence>
<name>A0A8T2UHH2_CERRI</name>
<keyword evidence="3 9" id="KW-0808">Transferase</keyword>
<feature type="region of interest" description="Disordered" evidence="10">
    <location>
        <begin position="93"/>
        <end position="113"/>
    </location>
</feature>
<dbReference type="PANTHER" id="PTHR10896">
    <property type="entry name" value="GALACTOSYLGALACTOSYLXYLOSYLPROTEIN 3-BETA-GLUCURONOSYLTRANSFERASE BETA-1,3-GLUCURONYLTRANSFERASE"/>
    <property type="match status" value="1"/>
</dbReference>
<dbReference type="EMBL" id="CM035412">
    <property type="protein sequence ID" value="KAH7432928.1"/>
    <property type="molecule type" value="Genomic_DNA"/>
</dbReference>
<evidence type="ECO:0000313" key="11">
    <source>
        <dbReference type="EMBL" id="KAH7432925.1"/>
    </source>
</evidence>
<comment type="caution">
    <text evidence="11">The sequence shown here is derived from an EMBL/GenBank/DDBJ whole genome shotgun (WGS) entry which is preliminary data.</text>
</comment>
<keyword evidence="9" id="KW-0333">Golgi apparatus</keyword>
<comment type="function">
    <text evidence="9">Involved in the synthesis of glucuronoxylan hemicellulose in secondary cell walls.</text>
</comment>
<keyword evidence="9" id="KW-0961">Cell wall biogenesis/degradation</keyword>
<evidence type="ECO:0000256" key="9">
    <source>
        <dbReference type="RuleBase" id="RU363127"/>
    </source>
</evidence>
<accession>A0A8T2UHH2</accession>
<dbReference type="GO" id="GO:0009834">
    <property type="term" value="P:plant-type secondary cell wall biogenesis"/>
    <property type="evidence" value="ECO:0007669"/>
    <property type="project" value="TreeGrafter"/>
</dbReference>
<evidence type="ECO:0000256" key="2">
    <source>
        <dbReference type="ARBA" id="ARBA00007706"/>
    </source>
</evidence>
<dbReference type="OrthoDB" id="675023at2759"/>
<organism evidence="11 12">
    <name type="scientific">Ceratopteris richardii</name>
    <name type="common">Triangle waterfern</name>
    <dbReference type="NCBI Taxonomy" id="49495"/>
    <lineage>
        <taxon>Eukaryota</taxon>
        <taxon>Viridiplantae</taxon>
        <taxon>Streptophyta</taxon>
        <taxon>Embryophyta</taxon>
        <taxon>Tracheophyta</taxon>
        <taxon>Polypodiopsida</taxon>
        <taxon>Polypodiidae</taxon>
        <taxon>Polypodiales</taxon>
        <taxon>Pteridineae</taxon>
        <taxon>Pteridaceae</taxon>
        <taxon>Parkerioideae</taxon>
        <taxon>Ceratopteris</taxon>
    </lineage>
</organism>
<dbReference type="InterPro" id="IPR029044">
    <property type="entry name" value="Nucleotide-diphossugar_trans"/>
</dbReference>
<evidence type="ECO:0000256" key="7">
    <source>
        <dbReference type="ARBA" id="ARBA00023136"/>
    </source>
</evidence>
<dbReference type="EMBL" id="CM035412">
    <property type="protein sequence ID" value="KAH7432926.1"/>
    <property type="molecule type" value="Genomic_DNA"/>
</dbReference>
<evidence type="ECO:0000256" key="10">
    <source>
        <dbReference type="SAM" id="MobiDB-lite"/>
    </source>
</evidence>
<keyword evidence="7" id="KW-0472">Membrane</keyword>
<dbReference type="Proteomes" id="UP000825935">
    <property type="component" value="Chromosome 7"/>
</dbReference>
<keyword evidence="6" id="KW-1133">Transmembrane helix</keyword>
<keyword evidence="8" id="KW-0325">Glycoprotein</keyword>
<reference evidence="11" key="1">
    <citation type="submission" date="2021-08" db="EMBL/GenBank/DDBJ databases">
        <title>WGS assembly of Ceratopteris richardii.</title>
        <authorList>
            <person name="Marchant D.B."/>
            <person name="Chen G."/>
            <person name="Jenkins J."/>
            <person name="Shu S."/>
            <person name="Leebens-Mack J."/>
            <person name="Grimwood J."/>
            <person name="Schmutz J."/>
            <person name="Soltis P."/>
            <person name="Soltis D."/>
            <person name="Chen Z.-H."/>
        </authorList>
    </citation>
    <scope>NUCLEOTIDE SEQUENCE</scope>
    <source>
        <strain evidence="11">Whitten #5841</strain>
        <tissue evidence="11">Leaf</tissue>
    </source>
</reference>
<evidence type="ECO:0000256" key="8">
    <source>
        <dbReference type="ARBA" id="ARBA00023180"/>
    </source>
</evidence>
<comment type="subcellular location">
    <subcellularLocation>
        <location evidence="1 9">Golgi apparatus membrane</location>
        <topology evidence="1 9">Single-pass type II membrane protein</topology>
    </subcellularLocation>
</comment>
<dbReference type="GO" id="GO:0010417">
    <property type="term" value="P:glucuronoxylan biosynthetic process"/>
    <property type="evidence" value="ECO:0007669"/>
    <property type="project" value="TreeGrafter"/>
</dbReference>
<dbReference type="OMA" id="NFKNRCD"/>
<comment type="similarity">
    <text evidence="2 9">Belongs to the glycosyltransferase 43 family.</text>
</comment>
<dbReference type="PANTHER" id="PTHR10896:SF17">
    <property type="entry name" value="BETA-1,4-XYLOSYLTRANSFERASE IRX14H-RELATED"/>
    <property type="match status" value="1"/>
</dbReference>
<dbReference type="EMBL" id="CM035412">
    <property type="protein sequence ID" value="KAH7432925.1"/>
    <property type="molecule type" value="Genomic_DNA"/>
</dbReference>
<evidence type="ECO:0000256" key="5">
    <source>
        <dbReference type="ARBA" id="ARBA00022968"/>
    </source>
</evidence>
<protein>
    <recommendedName>
        <fullName evidence="9">Glycosyltransferases</fullName>
        <ecNumber evidence="9">2.4.-.-</ecNumber>
    </recommendedName>
</protein>
<evidence type="ECO:0000256" key="3">
    <source>
        <dbReference type="ARBA" id="ARBA00022679"/>
    </source>
</evidence>
<gene>
    <name evidence="11" type="ORF">KP509_07G046300</name>
</gene>
<dbReference type="GO" id="GO:0015018">
    <property type="term" value="F:galactosylgalactosylxylosylprotein 3-beta-glucuronosyltransferase activity"/>
    <property type="evidence" value="ECO:0007669"/>
    <property type="project" value="InterPro"/>
</dbReference>
<dbReference type="EC" id="2.4.-.-" evidence="9"/>
<dbReference type="SUPFAM" id="SSF53448">
    <property type="entry name" value="Nucleotide-diphospho-sugar transferases"/>
    <property type="match status" value="1"/>
</dbReference>
<dbReference type="Gene3D" id="3.90.550.10">
    <property type="entry name" value="Spore Coat Polysaccharide Biosynthesis Protein SpsA, Chain A"/>
    <property type="match status" value="1"/>
</dbReference>
<dbReference type="Pfam" id="PF03360">
    <property type="entry name" value="Glyco_transf_43"/>
    <property type="match status" value="1"/>
</dbReference>
<dbReference type="InterPro" id="IPR005027">
    <property type="entry name" value="Glyco_trans_43"/>
</dbReference>
<evidence type="ECO:0000313" key="12">
    <source>
        <dbReference type="Proteomes" id="UP000825935"/>
    </source>
</evidence>
<keyword evidence="12" id="KW-1185">Reference proteome</keyword>
<keyword evidence="4" id="KW-0812">Transmembrane</keyword>
<dbReference type="AlphaFoldDB" id="A0A8T2UHH2"/>
<dbReference type="GO" id="GO:0000139">
    <property type="term" value="C:Golgi membrane"/>
    <property type="evidence" value="ECO:0007669"/>
    <property type="project" value="UniProtKB-SubCell"/>
</dbReference>
<proteinExistence type="inferred from homology"/>
<dbReference type="GO" id="GO:0071555">
    <property type="term" value="P:cell wall organization"/>
    <property type="evidence" value="ECO:0007669"/>
    <property type="project" value="UniProtKB-KW"/>
</dbReference>
<keyword evidence="5 9" id="KW-0735">Signal-anchor</keyword>
<evidence type="ECO:0000256" key="1">
    <source>
        <dbReference type="ARBA" id="ARBA00004323"/>
    </source>
</evidence>
<sequence>MLKLGKHHHSGGDLDAIVRNSSHVTLLRHIVQTVLCLAAVVLGFSISREALLIVVSFRLPYGSFFVKTTTHGGGHEVAIISFPRMAKTRAFAESEFSSSHATNDQPKDRTPHAEELSLTTIEGNGKVHTLAESKIVVQGRGASSQSFRQESTQKSSRVNVGRHEILIRPWPYPDPLHTASAHRLIRQMQEKQLHIHLTQEMKQVLVISATCSDAYQIASLTSLMHTLRLVHGPLLWIIVEAGNTSGEVGSLLASSGLPFLHMSYQSPNSTSKAGLWTEGLRYIHVHRIEGIVMFADENMVYNLNFFNDARKVKLMGAFWTSSSSFPGIQGGYSTNCEDAHGLRTLISSLTNSSSNLSQSHGPCSSSFPGVCGYSFTSNLENIALLRSMKWSDFVLDASLLWGDDNISRVKNLRELFAGNQTMLQNPLDLIMNVSQIEPLGRCIIP</sequence>
<dbReference type="GO" id="GO:0042285">
    <property type="term" value="F:xylosyltransferase activity"/>
    <property type="evidence" value="ECO:0007669"/>
    <property type="project" value="TreeGrafter"/>
</dbReference>
<evidence type="ECO:0000256" key="4">
    <source>
        <dbReference type="ARBA" id="ARBA00022692"/>
    </source>
</evidence>